<keyword evidence="3" id="KW-1185">Reference proteome</keyword>
<gene>
    <name evidence="2" type="ORF">WJX73_001653</name>
</gene>
<proteinExistence type="predicted"/>
<sequence length="87" mass="9003">MSGFRARASSWGRLAALSGGMAGEKLGPEIQKLQQHYQRPGGTHVYLLGKADKLTSVGIPGVMAAVAGSLLIGGLYQLYTGTGKGDQ</sequence>
<dbReference type="AlphaFoldDB" id="A0AAW1Q3F0"/>
<dbReference type="GO" id="GO:0004618">
    <property type="term" value="F:phosphoglycerate kinase activity"/>
    <property type="evidence" value="ECO:0007669"/>
    <property type="project" value="InterPro"/>
</dbReference>
<organism evidence="2 3">
    <name type="scientific">Symbiochloris irregularis</name>
    <dbReference type="NCBI Taxonomy" id="706552"/>
    <lineage>
        <taxon>Eukaryota</taxon>
        <taxon>Viridiplantae</taxon>
        <taxon>Chlorophyta</taxon>
        <taxon>core chlorophytes</taxon>
        <taxon>Trebouxiophyceae</taxon>
        <taxon>Trebouxiales</taxon>
        <taxon>Trebouxiaceae</taxon>
        <taxon>Symbiochloris</taxon>
    </lineage>
</organism>
<protein>
    <submittedName>
        <fullName evidence="2">Uncharacterized protein</fullName>
    </submittedName>
</protein>
<keyword evidence="1" id="KW-0472">Membrane</keyword>
<dbReference type="InterPro" id="IPR036043">
    <property type="entry name" value="Phosphoglycerate_kinase_sf"/>
</dbReference>
<feature type="transmembrane region" description="Helical" evidence="1">
    <location>
        <begin position="57"/>
        <end position="79"/>
    </location>
</feature>
<evidence type="ECO:0000313" key="3">
    <source>
        <dbReference type="Proteomes" id="UP001465755"/>
    </source>
</evidence>
<keyword evidence="1" id="KW-0812">Transmembrane</keyword>
<dbReference type="EMBL" id="JALJOQ010000001">
    <property type="protein sequence ID" value="KAK9814902.1"/>
    <property type="molecule type" value="Genomic_DNA"/>
</dbReference>
<accession>A0AAW1Q3F0</accession>
<evidence type="ECO:0000313" key="2">
    <source>
        <dbReference type="EMBL" id="KAK9814902.1"/>
    </source>
</evidence>
<evidence type="ECO:0000256" key="1">
    <source>
        <dbReference type="SAM" id="Phobius"/>
    </source>
</evidence>
<comment type="caution">
    <text evidence="2">The sequence shown here is derived from an EMBL/GenBank/DDBJ whole genome shotgun (WGS) entry which is preliminary data.</text>
</comment>
<dbReference type="SUPFAM" id="SSF53748">
    <property type="entry name" value="Phosphoglycerate kinase"/>
    <property type="match status" value="1"/>
</dbReference>
<reference evidence="2 3" key="1">
    <citation type="journal article" date="2024" name="Nat. Commun.">
        <title>Phylogenomics reveals the evolutionary origins of lichenization in chlorophyte algae.</title>
        <authorList>
            <person name="Puginier C."/>
            <person name="Libourel C."/>
            <person name="Otte J."/>
            <person name="Skaloud P."/>
            <person name="Haon M."/>
            <person name="Grisel S."/>
            <person name="Petersen M."/>
            <person name="Berrin J.G."/>
            <person name="Delaux P.M."/>
            <person name="Dal Grande F."/>
            <person name="Keller J."/>
        </authorList>
    </citation>
    <scope>NUCLEOTIDE SEQUENCE [LARGE SCALE GENOMIC DNA]</scope>
    <source>
        <strain evidence="2 3">SAG 2036</strain>
    </source>
</reference>
<dbReference type="GO" id="GO:0006096">
    <property type="term" value="P:glycolytic process"/>
    <property type="evidence" value="ECO:0007669"/>
    <property type="project" value="InterPro"/>
</dbReference>
<dbReference type="Proteomes" id="UP001465755">
    <property type="component" value="Unassembled WGS sequence"/>
</dbReference>
<name>A0AAW1Q3F0_9CHLO</name>
<keyword evidence="1" id="KW-1133">Transmembrane helix</keyword>